<comment type="caution">
    <text evidence="2">The sequence shown here is derived from an EMBL/GenBank/DDBJ whole genome shotgun (WGS) entry which is preliminary data.</text>
</comment>
<protein>
    <submittedName>
        <fullName evidence="2">Uncharacterized protein</fullName>
    </submittedName>
</protein>
<gene>
    <name evidence="2" type="ORF">RHOFW104T7_13150</name>
</gene>
<dbReference type="STRING" id="416169.RHOFW104T7_13150"/>
<sequence length="88" mass="9084">MIEDTTSGKPEGEALPILTPTPPKGGFFSRAESAAESIEQRAVAAIEAWYAKHFHAAAVAGTAPITADDKAALIQHVADAVAPTATQE</sequence>
<evidence type="ECO:0000313" key="3">
    <source>
        <dbReference type="Proteomes" id="UP000076131"/>
    </source>
</evidence>
<proteinExistence type="predicted"/>
<evidence type="ECO:0000256" key="1">
    <source>
        <dbReference type="SAM" id="MobiDB-lite"/>
    </source>
</evidence>
<dbReference type="AlphaFoldDB" id="A0A154QGY6"/>
<reference evidence="2 3" key="1">
    <citation type="journal article" date="2016" name="MBio">
        <title>Lateral Gene Transfer in a Heavy Metal-Contaminated-Groundwater Microbial Community.</title>
        <authorList>
            <person name="Hemme C.L."/>
            <person name="Green S.J."/>
            <person name="Rishishwar L."/>
            <person name="Prakash O."/>
            <person name="Pettenato A."/>
            <person name="Chakraborty R."/>
            <person name="Deutschbauer A.M."/>
            <person name="Van Nostrand J.D."/>
            <person name="Wu L."/>
            <person name="He Z."/>
            <person name="Jordan I.K."/>
            <person name="Hazen T.C."/>
            <person name="Arkin A.P."/>
            <person name="Kostka J.E."/>
            <person name="Zhou J."/>
        </authorList>
    </citation>
    <scope>NUCLEOTIDE SEQUENCE [LARGE SCALE GENOMIC DNA]</scope>
    <source>
        <strain evidence="2 3">FW104-T7</strain>
    </source>
</reference>
<dbReference type="EMBL" id="LVJS01000043">
    <property type="protein sequence ID" value="KZC23543.1"/>
    <property type="molecule type" value="Genomic_DNA"/>
</dbReference>
<dbReference type="Proteomes" id="UP000076131">
    <property type="component" value="Unassembled WGS sequence"/>
</dbReference>
<organism evidence="2 3">
    <name type="scientific">Rhodanobacter thiooxydans</name>
    <dbReference type="NCBI Taxonomy" id="416169"/>
    <lineage>
        <taxon>Bacteria</taxon>
        <taxon>Pseudomonadati</taxon>
        <taxon>Pseudomonadota</taxon>
        <taxon>Gammaproteobacteria</taxon>
        <taxon>Lysobacterales</taxon>
        <taxon>Rhodanobacteraceae</taxon>
        <taxon>Rhodanobacter</taxon>
    </lineage>
</organism>
<evidence type="ECO:0000313" key="2">
    <source>
        <dbReference type="EMBL" id="KZC23543.1"/>
    </source>
</evidence>
<feature type="region of interest" description="Disordered" evidence="1">
    <location>
        <begin position="1"/>
        <end position="28"/>
    </location>
</feature>
<keyword evidence="3" id="KW-1185">Reference proteome</keyword>
<accession>A0A154QGY6</accession>
<dbReference type="RefSeq" id="WP_063107765.1">
    <property type="nucleotide sequence ID" value="NZ_LVJS01000043.1"/>
</dbReference>
<name>A0A154QGY6_9GAMM</name>